<dbReference type="OrthoDB" id="380368at2759"/>
<dbReference type="InterPro" id="IPR027417">
    <property type="entry name" value="P-loop_NTPase"/>
</dbReference>
<evidence type="ECO:0000313" key="2">
    <source>
        <dbReference type="EMBL" id="CRH00661.1"/>
    </source>
</evidence>
<organism evidence="2 3">
    <name type="scientific">Plasmodium relictum</name>
    <dbReference type="NCBI Taxonomy" id="85471"/>
    <lineage>
        <taxon>Eukaryota</taxon>
        <taxon>Sar</taxon>
        <taxon>Alveolata</taxon>
        <taxon>Apicomplexa</taxon>
        <taxon>Aconoidasida</taxon>
        <taxon>Haemosporida</taxon>
        <taxon>Plasmodiidae</taxon>
        <taxon>Plasmodium</taxon>
        <taxon>Plasmodium (Haemamoeba)</taxon>
    </lineage>
</organism>
<dbReference type="GeneID" id="39736784"/>
<protein>
    <submittedName>
        <fullName evidence="2">Uncharacterized protein</fullName>
    </submittedName>
</protein>
<evidence type="ECO:0000313" key="3">
    <source>
        <dbReference type="Proteomes" id="UP000220158"/>
    </source>
</evidence>
<dbReference type="EMBL" id="LN835306">
    <property type="protein sequence ID" value="CRH00661.1"/>
    <property type="molecule type" value="Genomic_DNA"/>
</dbReference>
<accession>A0A1J1H7Y0</accession>
<reference evidence="2 3" key="1">
    <citation type="submission" date="2015-04" db="EMBL/GenBank/DDBJ databases">
        <authorList>
            <consortium name="Pathogen Informatics"/>
        </authorList>
    </citation>
    <scope>NUCLEOTIDE SEQUENCE [LARGE SCALE GENOMIC DNA]</scope>
    <source>
        <strain evidence="2 3">SGS1</strain>
    </source>
</reference>
<evidence type="ECO:0000256" key="1">
    <source>
        <dbReference type="SAM" id="Coils"/>
    </source>
</evidence>
<dbReference type="OMA" id="MNKYYHH"/>
<gene>
    <name evidence="2" type="ORF">PRELSG_1100800</name>
</gene>
<dbReference type="Gene3D" id="3.40.50.300">
    <property type="entry name" value="P-loop containing nucleotide triphosphate hydrolases"/>
    <property type="match status" value="1"/>
</dbReference>
<name>A0A1J1H7Y0_PLARL</name>
<feature type="coiled-coil region" evidence="1">
    <location>
        <begin position="339"/>
        <end position="369"/>
    </location>
</feature>
<dbReference type="RefSeq" id="XP_028533664.1">
    <property type="nucleotide sequence ID" value="XM_028677257.1"/>
</dbReference>
<dbReference type="VEuPathDB" id="PlasmoDB:PRELSG_1100800"/>
<sequence length="1411" mass="166897">MNNYMPKSFDEILMNPKDKSSILKFFINLIKFNNDPILSNELKSYCRDWQDVDVFNLKNICIILGSPGSGKTTLIKYLCDKLNMRECYYEPESQDRINFIRSMNEEEENNHYYHPYNNFLLYSNCQIGNTEKPKILLEKKKEQNRKKCDNLLQIETSNKIKRINNAEENFYSNKILKISTETNNRNIKINDYALITNLKKKIIEDSIETNNINGRIANGFFKVHDLFISILLNLIKTNLLEERENDCLFVSNDFNRIINKNSVVADKIMKKINSVLDLSQKLKEQIIENSIEANKIKKKRIIDLFVDNNYSEHIINDLNESNNLNEKINKGFNESNYLNKKIINNLNLYNNLKEEINEDLILSNTLKEELNYLIKTKNLKKKIEDLLMHNDYLKKHKKNNFRLKEIYDYFTSNNSDETNSDHISSKLNREIKYFIEYNKSKDIIKELTVTNNLKQKISECLEIDYKLNEIINEINFRENKEKKEGLDNIILGNCINKKINDSVKDENYKGKLIDLIVANYINEYIINDFNISNTVKELIINNMFLSNHLKDIFIINSSVINHLKEEIINDFIAANSSNGRIDDNLNIEKNSIKKKNDSTENNNSIKKLNSNFTITNNLYKEIDFFVENNNSTSKTNDPIYDNNSCEQINDSIKGNHLKEKLNDELNISDKLYKKLMNYLYEIYKLNKKIINKLDKSNDLFEETIIYLNESNDLKTNLLDKFVEVIDLRDKITDSFIANNSKEKMDCLITTNSLYKRIMNIDLKKKREEEKKKLHYEENYIVTRAVIIDELPVTELEHSEEFRDSCKASMQFVFNRVDHCKQEYLKYSKEKNHQKYLECYTIHPIVICINSYEQIKTVNTLLGIDINYSPYVHFIKLKKIHSLYLEKILTEKYYCRMIKSNKETKEIIKHYAHNCNGDIRSCFNALDFLNRIPDLNKMSLEEINNVSTLCQNDIFGFVKKVLYRNIGTEIISTRDLHSSNNLNCDFHFSSLCTHKNEDNFIEDITNKNVCKSSLSINNNEEINKIDNTKNNVLGTKNKVKNLINPLNITQIELMDKGPDNMNRKNHSYINIFKDLDNKADMMSISEKFQILSLLKENYLFFYNSLSDIATLISNLSIIDYSFRGIDCSNLLMRKSYDNLSDDIIRFINDHFRITYRYYLVCNKNPRIPIGNPLFPPDSEEKYTVHVIKKKKFEYFMQNPDTLKMSFTFKTNPMNKYYHHFSIVRKELYDRYIMIAIKKLINQNKNSIDSIASKYSFFLRGNHELFSSFFPCYILLIIEYWNNQYEKEYNEINKEKKNGSSLIENKNELSINSGSYFNKFHEITYQFKSNIGENRKRSEHVNGIISFTETFITPKFIALFFPSYLKYLKAGTKQKKNVKNLIGNQAVSKETYFEMRNLLRLHDIELYNYFFHY</sequence>
<dbReference type="Proteomes" id="UP000220158">
    <property type="component" value="Chromosome 11"/>
</dbReference>
<proteinExistence type="predicted"/>
<dbReference type="SUPFAM" id="SSF52540">
    <property type="entry name" value="P-loop containing nucleoside triphosphate hydrolases"/>
    <property type="match status" value="1"/>
</dbReference>
<dbReference type="KEGG" id="prel:PRELSG_1100800"/>
<keyword evidence="1" id="KW-0175">Coiled coil</keyword>
<keyword evidence="3" id="KW-1185">Reference proteome</keyword>